<reference evidence="2" key="1">
    <citation type="submission" date="2015-07" db="EMBL/GenBank/DDBJ databases">
        <title>Genome sequencing of Sunxiuqinia dokdonensis strain SK.</title>
        <authorList>
            <person name="Ahn S."/>
            <person name="Kim B.-C."/>
        </authorList>
    </citation>
    <scope>NUCLEOTIDE SEQUENCE [LARGE SCALE GENOMIC DNA]</scope>
    <source>
        <strain evidence="2">SK</strain>
    </source>
</reference>
<proteinExistence type="predicted"/>
<dbReference type="Proteomes" id="UP000036958">
    <property type="component" value="Unassembled WGS sequence"/>
</dbReference>
<accession>A0A0L8VDV6</accession>
<dbReference type="AlphaFoldDB" id="A0A0L8VDV6"/>
<dbReference type="Pfam" id="PF09720">
    <property type="entry name" value="Unstab_antitox"/>
    <property type="match status" value="1"/>
</dbReference>
<dbReference type="InterPro" id="IPR013406">
    <property type="entry name" value="CHP02574_addiction_mod"/>
</dbReference>
<dbReference type="RefSeq" id="WP_053179959.1">
    <property type="nucleotide sequence ID" value="NZ_LGIA01000030.1"/>
</dbReference>
<organism evidence="1 2">
    <name type="scientific">Sunxiuqinia dokdonensis</name>
    <dbReference type="NCBI Taxonomy" id="1409788"/>
    <lineage>
        <taxon>Bacteria</taxon>
        <taxon>Pseudomonadati</taxon>
        <taxon>Bacteroidota</taxon>
        <taxon>Bacteroidia</taxon>
        <taxon>Marinilabiliales</taxon>
        <taxon>Prolixibacteraceae</taxon>
        <taxon>Sunxiuqinia</taxon>
    </lineage>
</organism>
<dbReference type="STRING" id="1409788.NC99_08030"/>
<evidence type="ECO:0000313" key="2">
    <source>
        <dbReference type="Proteomes" id="UP000036958"/>
    </source>
</evidence>
<evidence type="ECO:0000313" key="1">
    <source>
        <dbReference type="EMBL" id="KOH46372.1"/>
    </source>
</evidence>
<comment type="caution">
    <text evidence="1">The sequence shown here is derived from an EMBL/GenBank/DDBJ whole genome shotgun (WGS) entry which is preliminary data.</text>
</comment>
<gene>
    <name evidence="1" type="ORF">NC99_08030</name>
</gene>
<dbReference type="OrthoDB" id="680548at2"/>
<sequence>MKEVTLKIPDKKFGFFMELVKQLGIEVAEDMEIPEEHKAIVRERIKKSAQNPERLLDWDEVKDNFKFE</sequence>
<dbReference type="EMBL" id="LGIA01000030">
    <property type="protein sequence ID" value="KOH46372.1"/>
    <property type="molecule type" value="Genomic_DNA"/>
</dbReference>
<keyword evidence="2" id="KW-1185">Reference proteome</keyword>
<protein>
    <submittedName>
        <fullName evidence="1">Uncharacterized protein</fullName>
    </submittedName>
</protein>
<name>A0A0L8VDV6_9BACT</name>